<dbReference type="EnsemblPlants" id="TuG1812G0700001691.01.T02">
    <property type="protein sequence ID" value="TuG1812G0700001691.01.T02"/>
    <property type="gene ID" value="TuG1812G0700001691.01"/>
</dbReference>
<dbReference type="GeneID" id="125522645"/>
<evidence type="ECO:0000313" key="7">
    <source>
        <dbReference type="EnsemblPlants" id="TuG1812G0700001691.01.T02"/>
    </source>
</evidence>
<sequence>MECLRLTSVSSPGDACSRLQAVAVSLRTAANSDELLTRLLHHGRNLVLDNTDIQQPDAAAAEAHFFLPNANLKEPAEKMVNVHRPLSDLHHEMDDFYPVCSVMPSQSITDKNHNVIVTLDHSQQSNANPSGKKCVIITCRRFTSPVSAADTTAEAPLSNDSPDVQISDERKFDVSCRQLCKNVDDASNSIISSAKPHDNRSSDYTPASKVQYVIKVSTSSSRRKKTPHDPRRVLLSSSPSVPETNRFPVSALERRYYAVFCRLARSERYQCMTAIIYRKVRCSYLSLGQSLMPGGHVNNFLISVFCRKLFDDCHPSVSKKHYFFSYIGENILKYNNKDQFKLIENTFEGASLVKKIDACELLFFPICHCKHWFLFVVDLQNRQFVFMDSLFHKKSRYQVVVSEMLVGNFQHLWNEIVDPEYIFDNFRIVYPDMPRQGNGNDCGVFVMKCMEIWTPRVVLHDYFSRVNIPNIRIQYANQLFFSSKNTADKSLVTHFLREGKFHRVRKSVTSESNVSR</sequence>
<dbReference type="AlphaFoldDB" id="A0A8R7QZR8"/>
<evidence type="ECO:0000256" key="3">
    <source>
        <dbReference type="ARBA" id="ARBA00022801"/>
    </source>
</evidence>
<keyword evidence="4" id="KW-0788">Thiol protease</keyword>
<comment type="similarity">
    <text evidence="1">Belongs to the peptidase C48 family.</text>
</comment>
<evidence type="ECO:0000256" key="5">
    <source>
        <dbReference type="SAM" id="MobiDB-lite"/>
    </source>
</evidence>
<dbReference type="Pfam" id="PF02902">
    <property type="entry name" value="Peptidase_C48"/>
    <property type="match status" value="1"/>
</dbReference>
<dbReference type="GO" id="GO:0016926">
    <property type="term" value="P:protein desumoylation"/>
    <property type="evidence" value="ECO:0007669"/>
    <property type="project" value="TreeGrafter"/>
</dbReference>
<evidence type="ECO:0000259" key="6">
    <source>
        <dbReference type="PROSITE" id="PS50600"/>
    </source>
</evidence>
<dbReference type="RefSeq" id="XP_048543650.1">
    <property type="nucleotide sequence ID" value="XM_048687693.1"/>
</dbReference>
<reference evidence="8" key="1">
    <citation type="journal article" date="2013" name="Nature">
        <title>Draft genome of the wheat A-genome progenitor Triticum urartu.</title>
        <authorList>
            <person name="Ling H.Q."/>
            <person name="Zhao S."/>
            <person name="Liu D."/>
            <person name="Wang J."/>
            <person name="Sun H."/>
            <person name="Zhang C."/>
            <person name="Fan H."/>
            <person name="Li D."/>
            <person name="Dong L."/>
            <person name="Tao Y."/>
            <person name="Gao C."/>
            <person name="Wu H."/>
            <person name="Li Y."/>
            <person name="Cui Y."/>
            <person name="Guo X."/>
            <person name="Zheng S."/>
            <person name="Wang B."/>
            <person name="Yu K."/>
            <person name="Liang Q."/>
            <person name="Yang W."/>
            <person name="Lou X."/>
            <person name="Chen J."/>
            <person name="Feng M."/>
            <person name="Jian J."/>
            <person name="Zhang X."/>
            <person name="Luo G."/>
            <person name="Jiang Y."/>
            <person name="Liu J."/>
            <person name="Wang Z."/>
            <person name="Sha Y."/>
            <person name="Zhang B."/>
            <person name="Wu H."/>
            <person name="Tang D."/>
            <person name="Shen Q."/>
            <person name="Xue P."/>
            <person name="Zou S."/>
            <person name="Wang X."/>
            <person name="Liu X."/>
            <person name="Wang F."/>
            <person name="Yang Y."/>
            <person name="An X."/>
            <person name="Dong Z."/>
            <person name="Zhang K."/>
            <person name="Zhang X."/>
            <person name="Luo M.C."/>
            <person name="Dvorak J."/>
            <person name="Tong Y."/>
            <person name="Wang J."/>
            <person name="Yang H."/>
            <person name="Li Z."/>
            <person name="Wang D."/>
            <person name="Zhang A."/>
            <person name="Wang J."/>
        </authorList>
    </citation>
    <scope>NUCLEOTIDE SEQUENCE</scope>
    <source>
        <strain evidence="8">cv. G1812</strain>
    </source>
</reference>
<dbReference type="GO" id="GO:0005634">
    <property type="term" value="C:nucleus"/>
    <property type="evidence" value="ECO:0007669"/>
    <property type="project" value="TreeGrafter"/>
</dbReference>
<name>A0A8R7QZR8_TRIUA</name>
<evidence type="ECO:0000256" key="2">
    <source>
        <dbReference type="ARBA" id="ARBA00022670"/>
    </source>
</evidence>
<reference evidence="7" key="2">
    <citation type="submission" date="2018-03" db="EMBL/GenBank/DDBJ databases">
        <title>The Triticum urartu genome reveals the dynamic nature of wheat genome evolution.</title>
        <authorList>
            <person name="Ling H."/>
            <person name="Ma B."/>
            <person name="Shi X."/>
            <person name="Liu H."/>
            <person name="Dong L."/>
            <person name="Sun H."/>
            <person name="Cao Y."/>
            <person name="Gao Q."/>
            <person name="Zheng S."/>
            <person name="Li Y."/>
            <person name="Yu Y."/>
            <person name="Du H."/>
            <person name="Qi M."/>
            <person name="Li Y."/>
            <person name="Yu H."/>
            <person name="Cui Y."/>
            <person name="Wang N."/>
            <person name="Chen C."/>
            <person name="Wu H."/>
            <person name="Zhao Y."/>
            <person name="Zhang J."/>
            <person name="Li Y."/>
            <person name="Zhou W."/>
            <person name="Zhang B."/>
            <person name="Hu W."/>
            <person name="Eijk M."/>
            <person name="Tang J."/>
            <person name="Witsenboer H."/>
            <person name="Zhao S."/>
            <person name="Li Z."/>
            <person name="Zhang A."/>
            <person name="Wang D."/>
            <person name="Liang C."/>
        </authorList>
    </citation>
    <scope>NUCLEOTIDE SEQUENCE [LARGE SCALE GENOMIC DNA]</scope>
    <source>
        <strain evidence="7">cv. G1812</strain>
    </source>
</reference>
<organism evidence="7 8">
    <name type="scientific">Triticum urartu</name>
    <name type="common">Red wild einkorn</name>
    <name type="synonym">Crithodium urartu</name>
    <dbReference type="NCBI Taxonomy" id="4572"/>
    <lineage>
        <taxon>Eukaryota</taxon>
        <taxon>Viridiplantae</taxon>
        <taxon>Streptophyta</taxon>
        <taxon>Embryophyta</taxon>
        <taxon>Tracheophyta</taxon>
        <taxon>Spermatophyta</taxon>
        <taxon>Magnoliopsida</taxon>
        <taxon>Liliopsida</taxon>
        <taxon>Poales</taxon>
        <taxon>Poaceae</taxon>
        <taxon>BOP clade</taxon>
        <taxon>Pooideae</taxon>
        <taxon>Triticodae</taxon>
        <taxon>Triticeae</taxon>
        <taxon>Triticinae</taxon>
        <taxon>Triticum</taxon>
    </lineage>
</organism>
<feature type="domain" description="Ubiquitin-like protease family profile" evidence="6">
    <location>
        <begin position="275"/>
        <end position="453"/>
    </location>
</feature>
<dbReference type="GO" id="GO:0016929">
    <property type="term" value="F:deSUMOylase activity"/>
    <property type="evidence" value="ECO:0007669"/>
    <property type="project" value="TreeGrafter"/>
</dbReference>
<keyword evidence="2" id="KW-0645">Protease</keyword>
<gene>
    <name evidence="7" type="primary">LOC125522645</name>
</gene>
<proteinExistence type="inferred from homology"/>
<accession>A0A8R7QZR8</accession>
<keyword evidence="8" id="KW-1185">Reference proteome</keyword>
<dbReference type="OrthoDB" id="696486at2759"/>
<dbReference type="GO" id="GO:0006508">
    <property type="term" value="P:proteolysis"/>
    <property type="evidence" value="ECO:0007669"/>
    <property type="project" value="UniProtKB-KW"/>
</dbReference>
<protein>
    <recommendedName>
        <fullName evidence="6">Ubiquitin-like protease family profile domain-containing protein</fullName>
    </recommendedName>
</protein>
<dbReference type="PANTHER" id="PTHR12606:SF122">
    <property type="entry name" value="UBIQUITIN-LIKE PROTEASE FAMILY PROFILE DOMAIN-CONTAINING PROTEIN"/>
    <property type="match status" value="1"/>
</dbReference>
<reference evidence="7" key="3">
    <citation type="submission" date="2022-06" db="UniProtKB">
        <authorList>
            <consortium name="EnsemblPlants"/>
        </authorList>
    </citation>
    <scope>IDENTIFICATION</scope>
</reference>
<evidence type="ECO:0000313" key="8">
    <source>
        <dbReference type="Proteomes" id="UP000015106"/>
    </source>
</evidence>
<dbReference type="PROSITE" id="PS50600">
    <property type="entry name" value="ULP_PROTEASE"/>
    <property type="match status" value="1"/>
</dbReference>
<dbReference type="InterPro" id="IPR038765">
    <property type="entry name" value="Papain-like_cys_pep_sf"/>
</dbReference>
<dbReference type="SUPFAM" id="SSF54001">
    <property type="entry name" value="Cysteine proteinases"/>
    <property type="match status" value="1"/>
</dbReference>
<evidence type="ECO:0000256" key="4">
    <source>
        <dbReference type="ARBA" id="ARBA00022807"/>
    </source>
</evidence>
<dbReference type="Proteomes" id="UP000015106">
    <property type="component" value="Chromosome 7"/>
</dbReference>
<keyword evidence="3" id="KW-0378">Hydrolase</keyword>
<dbReference type="InterPro" id="IPR003653">
    <property type="entry name" value="Peptidase_C48_C"/>
</dbReference>
<evidence type="ECO:0000256" key="1">
    <source>
        <dbReference type="ARBA" id="ARBA00005234"/>
    </source>
</evidence>
<feature type="region of interest" description="Disordered" evidence="5">
    <location>
        <begin position="217"/>
        <end position="237"/>
    </location>
</feature>
<dbReference type="Gramene" id="TuG1812G0700001691.01.T02">
    <property type="protein sequence ID" value="TuG1812G0700001691.01.T02"/>
    <property type="gene ID" value="TuG1812G0700001691.01"/>
</dbReference>
<dbReference type="KEGG" id="tua:125522645"/>
<dbReference type="Gene3D" id="3.40.395.10">
    <property type="entry name" value="Adenoviral Proteinase, Chain A"/>
    <property type="match status" value="1"/>
</dbReference>
<dbReference type="PANTHER" id="PTHR12606">
    <property type="entry name" value="SENTRIN/SUMO-SPECIFIC PROTEASE"/>
    <property type="match status" value="1"/>
</dbReference>